<protein>
    <submittedName>
        <fullName evidence="1">Uncharacterized protein</fullName>
    </submittedName>
</protein>
<keyword evidence="2" id="KW-1185">Reference proteome</keyword>
<reference evidence="1 2" key="1">
    <citation type="journal article" date="2022" name="bioRxiv">
        <title>Genomics of Preaxostyla Flagellates Illuminates Evolutionary Transitions and the Path Towards Mitochondrial Loss.</title>
        <authorList>
            <person name="Novak L.V.F."/>
            <person name="Treitli S.C."/>
            <person name="Pyrih J."/>
            <person name="Halakuc P."/>
            <person name="Pipaliya S.V."/>
            <person name="Vacek V."/>
            <person name="Brzon O."/>
            <person name="Soukal P."/>
            <person name="Eme L."/>
            <person name="Dacks J.B."/>
            <person name="Karnkowska A."/>
            <person name="Elias M."/>
            <person name="Hampl V."/>
        </authorList>
    </citation>
    <scope>NUCLEOTIDE SEQUENCE [LARGE SCALE GENOMIC DNA]</scope>
    <source>
        <strain evidence="1">NAU3</strain>
        <tissue evidence="1">Gut</tissue>
    </source>
</reference>
<dbReference type="Proteomes" id="UP001281761">
    <property type="component" value="Unassembled WGS sequence"/>
</dbReference>
<evidence type="ECO:0000313" key="1">
    <source>
        <dbReference type="EMBL" id="KAK2948238.1"/>
    </source>
</evidence>
<evidence type="ECO:0000313" key="2">
    <source>
        <dbReference type="Proteomes" id="UP001281761"/>
    </source>
</evidence>
<accession>A0ABQ9X852</accession>
<organism evidence="1 2">
    <name type="scientific">Blattamonas nauphoetae</name>
    <dbReference type="NCBI Taxonomy" id="2049346"/>
    <lineage>
        <taxon>Eukaryota</taxon>
        <taxon>Metamonada</taxon>
        <taxon>Preaxostyla</taxon>
        <taxon>Oxymonadida</taxon>
        <taxon>Blattamonas</taxon>
    </lineage>
</organism>
<comment type="caution">
    <text evidence="1">The sequence shown here is derived from an EMBL/GenBank/DDBJ whole genome shotgun (WGS) entry which is preliminary data.</text>
</comment>
<gene>
    <name evidence="1" type="ORF">BLNAU_16857</name>
</gene>
<proteinExistence type="predicted"/>
<dbReference type="EMBL" id="JARBJD010000181">
    <property type="protein sequence ID" value="KAK2948238.1"/>
    <property type="molecule type" value="Genomic_DNA"/>
</dbReference>
<sequence>MACPLLLSAFSSSPSNICGRFQAIHFHDPETHQLVPVHCRSRSLLRPDPLASASASASPLTPLCVARAAGCSLEAQAMFSLKHFTQHCPNRLQLKLAETSLIPPLVITLNRLPLSFPDTRDITSSRSPSDTLSDTQLELQNEQICLLLSQPSESVFHPPTLAVVCALPVLPLFSNRVSTSESRLSISGVFSGPITMLLELNMNNGEPCASAKILLRKMRMKELEDTLE</sequence>
<name>A0ABQ9X852_9EUKA</name>